<evidence type="ECO:0000256" key="1">
    <source>
        <dbReference type="SAM" id="Phobius"/>
    </source>
</evidence>
<keyword evidence="1" id="KW-0812">Transmembrane</keyword>
<evidence type="ECO:0000313" key="3">
    <source>
        <dbReference type="Proteomes" id="UP000198500"/>
    </source>
</evidence>
<name>A0A1H3A5Y0_9GAMM</name>
<accession>A0A1H3A5Y0</accession>
<keyword evidence="3" id="KW-1185">Reference proteome</keyword>
<protein>
    <submittedName>
        <fullName evidence="2">Predicted metal-binding integral membrane protein</fullName>
    </submittedName>
</protein>
<proteinExistence type="predicted"/>
<keyword evidence="1" id="KW-0472">Membrane</keyword>
<dbReference type="OrthoDB" id="980055at2"/>
<dbReference type="RefSeq" id="WP_092569345.1">
    <property type="nucleotide sequence ID" value="NZ_BMXH01000001.1"/>
</dbReference>
<dbReference type="STRING" id="574349.SAMN05443545_104357"/>
<feature type="transmembrane region" description="Helical" evidence="1">
    <location>
        <begin position="94"/>
        <end position="117"/>
    </location>
</feature>
<gene>
    <name evidence="2" type="ORF">SAMN05443545_104357</name>
</gene>
<evidence type="ECO:0000313" key="2">
    <source>
        <dbReference type="EMBL" id="SDX24678.1"/>
    </source>
</evidence>
<feature type="transmembrane region" description="Helical" evidence="1">
    <location>
        <begin position="189"/>
        <end position="212"/>
    </location>
</feature>
<dbReference type="InterPro" id="IPR018688">
    <property type="entry name" value="PpoB2-like"/>
</dbReference>
<dbReference type="AlphaFoldDB" id="A0A1H3A5Y0"/>
<feature type="transmembrane region" description="Helical" evidence="1">
    <location>
        <begin position="54"/>
        <end position="82"/>
    </location>
</feature>
<sequence>MNTAVAERAAWRGAPVLLLAIVLAWSLAIGAELTGSVQWVHHHRLMVDGVSPWFSLALFLLAWQIHIAAMMLPTALPMIGLFRQVAGVQRHPGLARAGFLGGYLVVWTLFGLAALVGDALLDSMIQRWHWLMHRPEWVAGPILVMAGTFQFSELKERCLDKCRQPRSFLINHYRQGVSGAFSLGLRHGLFCLGCCWALMVVMFIVGIANLLWMAPLALLMLYEKVGRHGRRVARSSGAALMLIGMLVIADPAWMPNLLPAH</sequence>
<organism evidence="2 3">
    <name type="scientific">Aidingimonas halophila</name>
    <dbReference type="NCBI Taxonomy" id="574349"/>
    <lineage>
        <taxon>Bacteria</taxon>
        <taxon>Pseudomonadati</taxon>
        <taxon>Pseudomonadota</taxon>
        <taxon>Gammaproteobacteria</taxon>
        <taxon>Oceanospirillales</taxon>
        <taxon>Halomonadaceae</taxon>
        <taxon>Aidingimonas</taxon>
    </lineage>
</organism>
<dbReference type="Proteomes" id="UP000198500">
    <property type="component" value="Unassembled WGS sequence"/>
</dbReference>
<reference evidence="2 3" key="1">
    <citation type="submission" date="2016-10" db="EMBL/GenBank/DDBJ databases">
        <authorList>
            <person name="de Groot N.N."/>
        </authorList>
    </citation>
    <scope>NUCLEOTIDE SEQUENCE [LARGE SCALE GENOMIC DNA]</scope>
    <source>
        <strain evidence="2 3">DSM 19219</strain>
    </source>
</reference>
<feature type="transmembrane region" description="Helical" evidence="1">
    <location>
        <begin position="232"/>
        <end position="253"/>
    </location>
</feature>
<dbReference type="EMBL" id="FNNI01000004">
    <property type="protein sequence ID" value="SDX24678.1"/>
    <property type="molecule type" value="Genomic_DNA"/>
</dbReference>
<dbReference type="Pfam" id="PF09948">
    <property type="entry name" value="PpoB2"/>
    <property type="match status" value="1"/>
</dbReference>
<keyword evidence="1" id="KW-1133">Transmembrane helix</keyword>